<dbReference type="OrthoDB" id="10056939at2759"/>
<feature type="compositionally biased region" description="Basic and acidic residues" evidence="9">
    <location>
        <begin position="358"/>
        <end position="378"/>
    </location>
</feature>
<dbReference type="SMART" id="SM00389">
    <property type="entry name" value="HOX"/>
    <property type="match status" value="1"/>
</dbReference>
<evidence type="ECO:0000256" key="6">
    <source>
        <dbReference type="ARBA" id="ARBA00023242"/>
    </source>
</evidence>
<comment type="subcellular location">
    <subcellularLocation>
        <location evidence="1 8">Nucleus</location>
    </subcellularLocation>
</comment>
<dbReference type="AlphaFoldDB" id="A0A553HS36"/>
<evidence type="ECO:0000313" key="12">
    <source>
        <dbReference type="Proteomes" id="UP000319160"/>
    </source>
</evidence>
<dbReference type="GO" id="GO:0003677">
    <property type="term" value="F:DNA binding"/>
    <property type="evidence" value="ECO:0007669"/>
    <property type="project" value="UniProtKB-UniRule"/>
</dbReference>
<keyword evidence="3 8" id="KW-0238">DNA-binding</keyword>
<dbReference type="InterPro" id="IPR001356">
    <property type="entry name" value="HD"/>
</dbReference>
<feature type="compositionally biased region" description="Basic and acidic residues" evidence="9">
    <location>
        <begin position="339"/>
        <end position="350"/>
    </location>
</feature>
<evidence type="ECO:0000313" key="11">
    <source>
        <dbReference type="EMBL" id="TRX90765.1"/>
    </source>
</evidence>
<gene>
    <name evidence="11" type="ORF">FHL15_008344</name>
</gene>
<dbReference type="GO" id="GO:0006355">
    <property type="term" value="P:regulation of DNA-templated transcription"/>
    <property type="evidence" value="ECO:0007669"/>
    <property type="project" value="InterPro"/>
</dbReference>
<feature type="domain" description="Homeobox" evidence="10">
    <location>
        <begin position="268"/>
        <end position="331"/>
    </location>
</feature>
<dbReference type="InterPro" id="IPR009057">
    <property type="entry name" value="Homeodomain-like_sf"/>
</dbReference>
<dbReference type="EMBL" id="VFLP01000052">
    <property type="protein sequence ID" value="TRX90765.1"/>
    <property type="molecule type" value="Genomic_DNA"/>
</dbReference>
<evidence type="ECO:0000256" key="3">
    <source>
        <dbReference type="ARBA" id="ARBA00023125"/>
    </source>
</evidence>
<evidence type="ECO:0000256" key="4">
    <source>
        <dbReference type="ARBA" id="ARBA00023155"/>
    </source>
</evidence>
<dbReference type="PANTHER" id="PTHR11850">
    <property type="entry name" value="HOMEOBOX PROTEIN TRANSCRIPTION FACTORS"/>
    <property type="match status" value="1"/>
</dbReference>
<organism evidence="11 12">
    <name type="scientific">Xylaria flabelliformis</name>
    <dbReference type="NCBI Taxonomy" id="2512241"/>
    <lineage>
        <taxon>Eukaryota</taxon>
        <taxon>Fungi</taxon>
        <taxon>Dikarya</taxon>
        <taxon>Ascomycota</taxon>
        <taxon>Pezizomycotina</taxon>
        <taxon>Sordariomycetes</taxon>
        <taxon>Xylariomycetidae</taxon>
        <taxon>Xylariales</taxon>
        <taxon>Xylariaceae</taxon>
        <taxon>Xylaria</taxon>
    </lineage>
</organism>
<feature type="DNA-binding region" description="Homeobox" evidence="8">
    <location>
        <begin position="270"/>
        <end position="332"/>
    </location>
</feature>
<dbReference type="InterPro" id="IPR050224">
    <property type="entry name" value="TALE_homeobox"/>
</dbReference>
<keyword evidence="2" id="KW-0805">Transcription regulation</keyword>
<accession>A0A553HS36</accession>
<comment type="similarity">
    <text evidence="7">Belongs to the TALE/TGIF homeobox family.</text>
</comment>
<feature type="region of interest" description="Disordered" evidence="9">
    <location>
        <begin position="131"/>
        <end position="151"/>
    </location>
</feature>
<evidence type="ECO:0000256" key="1">
    <source>
        <dbReference type="ARBA" id="ARBA00004123"/>
    </source>
</evidence>
<dbReference type="CDD" id="cd00086">
    <property type="entry name" value="homeodomain"/>
    <property type="match status" value="1"/>
</dbReference>
<dbReference type="FunFam" id="1.10.10.60:FF:000059">
    <property type="entry name" value="TGFB-induced factor homeobox 1"/>
    <property type="match status" value="1"/>
</dbReference>
<comment type="caution">
    <text evidence="11">The sequence shown here is derived from an EMBL/GenBank/DDBJ whole genome shotgun (WGS) entry which is preliminary data.</text>
</comment>
<dbReference type="GO" id="GO:0005634">
    <property type="term" value="C:nucleus"/>
    <property type="evidence" value="ECO:0007669"/>
    <property type="project" value="UniProtKB-SubCell"/>
</dbReference>
<dbReference type="STRING" id="2512241.A0A553HS36"/>
<dbReference type="InterPro" id="IPR008422">
    <property type="entry name" value="KN_HD"/>
</dbReference>
<protein>
    <recommendedName>
        <fullName evidence="10">Homeobox domain-containing protein</fullName>
    </recommendedName>
</protein>
<dbReference type="Proteomes" id="UP000319160">
    <property type="component" value="Unassembled WGS sequence"/>
</dbReference>
<keyword evidence="12" id="KW-1185">Reference proteome</keyword>
<evidence type="ECO:0000259" key="10">
    <source>
        <dbReference type="PROSITE" id="PS50071"/>
    </source>
</evidence>
<feature type="compositionally biased region" description="Basic and acidic residues" evidence="9">
    <location>
        <begin position="133"/>
        <end position="142"/>
    </location>
</feature>
<feature type="region of interest" description="Disordered" evidence="9">
    <location>
        <begin position="1"/>
        <end position="72"/>
    </location>
</feature>
<name>A0A553HS36_9PEZI</name>
<evidence type="ECO:0000256" key="9">
    <source>
        <dbReference type="SAM" id="MobiDB-lite"/>
    </source>
</evidence>
<evidence type="ECO:0000256" key="8">
    <source>
        <dbReference type="PROSITE-ProRule" id="PRU00108"/>
    </source>
</evidence>
<keyword evidence="4 8" id="KW-0371">Homeobox</keyword>
<evidence type="ECO:0000256" key="7">
    <source>
        <dbReference type="ARBA" id="ARBA00038021"/>
    </source>
</evidence>
<evidence type="ECO:0000256" key="5">
    <source>
        <dbReference type="ARBA" id="ARBA00023163"/>
    </source>
</evidence>
<dbReference type="SUPFAM" id="SSF46689">
    <property type="entry name" value="Homeodomain-like"/>
    <property type="match status" value="1"/>
</dbReference>
<dbReference type="Pfam" id="PF05920">
    <property type="entry name" value="Homeobox_KN"/>
    <property type="match status" value="1"/>
</dbReference>
<feature type="region of interest" description="Disordered" evidence="9">
    <location>
        <begin position="339"/>
        <end position="387"/>
    </location>
</feature>
<proteinExistence type="inferred from homology"/>
<keyword evidence="6 8" id="KW-0539">Nucleus</keyword>
<reference evidence="12" key="1">
    <citation type="submission" date="2019-06" db="EMBL/GenBank/DDBJ databases">
        <title>Draft genome sequence of the griseofulvin-producing fungus Xylaria cubensis strain G536.</title>
        <authorList>
            <person name="Mead M.E."/>
            <person name="Raja H.A."/>
            <person name="Steenwyk J.L."/>
            <person name="Knowles S.L."/>
            <person name="Oberlies N.H."/>
            <person name="Rokas A."/>
        </authorList>
    </citation>
    <scope>NUCLEOTIDE SEQUENCE [LARGE SCALE GENOMIC DNA]</scope>
    <source>
        <strain evidence="12">G536</strain>
    </source>
</reference>
<dbReference type="Gene3D" id="1.10.10.60">
    <property type="entry name" value="Homeodomain-like"/>
    <property type="match status" value="1"/>
</dbReference>
<sequence>MQRAPKDLSAAHSSDLEQLVPELQRDRLPRTPPSATSPTGPYHGPITPPDYVISPNQSSKRRRVSSDEEAEYYRASEVPRPYTIPRRVVSRPQSPCLETRLPFRPWVESAPSSPHHADYNMMMVHTRSPDCANPHERTETRRAPPPSYPVSNYEPGIGGNYRGHSGDEYHRTQGHSGDEYMIESSRRSSYAPGSNGYSTDVGGHGYRPPSYHHPYGYHHPSRTQSLSVGSAHLESRLERTPFSSGGYYHHETYMRVGSDFSMGPNGEGKQRKRRGNLPKETTEILRNWFFTHLAHPYPTEDEKQALMRETNLQMNQISNWFINARRRQLPNMINSARAEADAMKGGRSADGKCLPSSKRHDHDHDHDHEGGYEPERHRTPNLKRGSI</sequence>
<evidence type="ECO:0000256" key="2">
    <source>
        <dbReference type="ARBA" id="ARBA00023015"/>
    </source>
</evidence>
<keyword evidence="5" id="KW-0804">Transcription</keyword>
<dbReference type="PROSITE" id="PS50071">
    <property type="entry name" value="HOMEOBOX_2"/>
    <property type="match status" value="1"/>
</dbReference>
<feature type="region of interest" description="Disordered" evidence="9">
    <location>
        <begin position="258"/>
        <end position="279"/>
    </location>
</feature>